<dbReference type="Proteomes" id="UP001221142">
    <property type="component" value="Unassembled WGS sequence"/>
</dbReference>
<dbReference type="AlphaFoldDB" id="A0AAD7C5A9"/>
<evidence type="ECO:0000313" key="1">
    <source>
        <dbReference type="EMBL" id="KAJ7639230.1"/>
    </source>
</evidence>
<dbReference type="EMBL" id="JARKIF010000005">
    <property type="protein sequence ID" value="KAJ7639230.1"/>
    <property type="molecule type" value="Genomic_DNA"/>
</dbReference>
<organism evidence="1 2">
    <name type="scientific">Roridomyces roridus</name>
    <dbReference type="NCBI Taxonomy" id="1738132"/>
    <lineage>
        <taxon>Eukaryota</taxon>
        <taxon>Fungi</taxon>
        <taxon>Dikarya</taxon>
        <taxon>Basidiomycota</taxon>
        <taxon>Agaricomycotina</taxon>
        <taxon>Agaricomycetes</taxon>
        <taxon>Agaricomycetidae</taxon>
        <taxon>Agaricales</taxon>
        <taxon>Marasmiineae</taxon>
        <taxon>Mycenaceae</taxon>
        <taxon>Roridomyces</taxon>
    </lineage>
</organism>
<gene>
    <name evidence="1" type="ORF">FB45DRAFT_905028</name>
</gene>
<name>A0AAD7C5A9_9AGAR</name>
<proteinExistence type="predicted"/>
<accession>A0AAD7C5A9</accession>
<keyword evidence="2" id="KW-1185">Reference proteome</keyword>
<protein>
    <submittedName>
        <fullName evidence="1">Uncharacterized protein</fullName>
    </submittedName>
</protein>
<evidence type="ECO:0000313" key="2">
    <source>
        <dbReference type="Proteomes" id="UP001221142"/>
    </source>
</evidence>
<sequence>MIPLSATAGRRRVVQNRKRPRALVLLTLIRQSQSGGLITERFIRYLTGLSSHLSDSEAEKLRCKELAWRRPLSNWAPHRNTDALKGGTIVDRLDWQLRPWLISNGAA</sequence>
<comment type="caution">
    <text evidence="1">The sequence shown here is derived from an EMBL/GenBank/DDBJ whole genome shotgun (WGS) entry which is preliminary data.</text>
</comment>
<reference evidence="1" key="1">
    <citation type="submission" date="2023-03" db="EMBL/GenBank/DDBJ databases">
        <title>Massive genome expansion in bonnet fungi (Mycena s.s.) driven by repeated elements and novel gene families across ecological guilds.</title>
        <authorList>
            <consortium name="Lawrence Berkeley National Laboratory"/>
            <person name="Harder C.B."/>
            <person name="Miyauchi S."/>
            <person name="Viragh M."/>
            <person name="Kuo A."/>
            <person name="Thoen E."/>
            <person name="Andreopoulos B."/>
            <person name="Lu D."/>
            <person name="Skrede I."/>
            <person name="Drula E."/>
            <person name="Henrissat B."/>
            <person name="Morin E."/>
            <person name="Kohler A."/>
            <person name="Barry K."/>
            <person name="LaButti K."/>
            <person name="Morin E."/>
            <person name="Salamov A."/>
            <person name="Lipzen A."/>
            <person name="Mereny Z."/>
            <person name="Hegedus B."/>
            <person name="Baldrian P."/>
            <person name="Stursova M."/>
            <person name="Weitz H."/>
            <person name="Taylor A."/>
            <person name="Grigoriev I.V."/>
            <person name="Nagy L.G."/>
            <person name="Martin F."/>
            <person name="Kauserud H."/>
        </authorList>
    </citation>
    <scope>NUCLEOTIDE SEQUENCE</scope>
    <source>
        <strain evidence="1">9284</strain>
    </source>
</reference>